<sequence length="600" mass="66220">MLRQKAGKGKTSGRLSNSRCCFDPRQVDEEPSFGNMFISTTQPQLVWDENLRPSTGVFDVGSQLRKEHIAQLNRLTQHDFRAWGTVVAQLHRQRQRQRYQQLQKQKISRQAGRKSNIMDFNQYGRRSFSSPAAQSTDDDNYFTEDGYNDYYQGFDLESFATPPPTVVAPMSGRLPSQAGHVSAASVGRDPIHTQHLDKGSSGGNSFPWSPSTMNTTGVSTMYSHPFNGGADPRQQAFQMPDTAYNILGFNNGIDYCDGLPSGSDALSSSHVSPTATHDSSFSSSFGTVGSDVFGPMNTDPMPTAAYHASTPPMQTHPKIIPPPFDYSSYEVASEVAPVNPEIGYVSPKDLRKHPSPILTTAFNSSAESLAPPNCPFKAEPESYDIIPSMSSRLNAKTRGRKELPMPMKRRPSPAHSPIPFARSTVSPSSPSSSASSKAPASVSSPTLKSSLKSALTQRSKLAKERQPEAEESDSEVAKANAERAKKDDFLVLSKRAGMTYREIRRKGNFTEAESTLRGRYRTLTKDKNARVRKPEFLDNDVILLKKAVHELAKSNSPTKARIPWKQVAEYISQNHGSYHFGNATCRKKWDELVARGEADL</sequence>
<accession>A0ABR2HQD0</accession>
<evidence type="ECO:0000313" key="2">
    <source>
        <dbReference type="EMBL" id="KAK8851283.1"/>
    </source>
</evidence>
<dbReference type="Proteomes" id="UP001390339">
    <property type="component" value="Unassembled WGS sequence"/>
</dbReference>
<comment type="caution">
    <text evidence="2">The sequence shown here is derived from an EMBL/GenBank/DDBJ whole genome shotgun (WGS) entry which is preliminary data.</text>
</comment>
<organism evidence="2 3">
    <name type="scientific">Apiospora arundinis</name>
    <dbReference type="NCBI Taxonomy" id="335852"/>
    <lineage>
        <taxon>Eukaryota</taxon>
        <taxon>Fungi</taxon>
        <taxon>Dikarya</taxon>
        <taxon>Ascomycota</taxon>
        <taxon>Pezizomycotina</taxon>
        <taxon>Sordariomycetes</taxon>
        <taxon>Xylariomycetidae</taxon>
        <taxon>Amphisphaeriales</taxon>
        <taxon>Apiosporaceae</taxon>
        <taxon>Apiospora</taxon>
    </lineage>
</organism>
<protein>
    <submittedName>
        <fullName evidence="2">tRNA (Guanine-N -)-methyltransferase</fullName>
    </submittedName>
</protein>
<feature type="compositionally biased region" description="Low complexity" evidence="1">
    <location>
        <begin position="423"/>
        <end position="446"/>
    </location>
</feature>
<reference evidence="2 3" key="1">
    <citation type="journal article" date="2024" name="IMA Fungus">
        <title>Apiospora arundinis, a panoply of carbohydrate-active enzymes and secondary metabolites.</title>
        <authorList>
            <person name="Sorensen T."/>
            <person name="Petersen C."/>
            <person name="Muurmann A.T."/>
            <person name="Christiansen J.V."/>
            <person name="Brundto M.L."/>
            <person name="Overgaard C.K."/>
            <person name="Boysen A.T."/>
            <person name="Wollenberg R.D."/>
            <person name="Larsen T.O."/>
            <person name="Sorensen J.L."/>
            <person name="Nielsen K.L."/>
            <person name="Sondergaard T.E."/>
        </authorList>
    </citation>
    <scope>NUCLEOTIDE SEQUENCE [LARGE SCALE GENOMIC DNA]</scope>
    <source>
        <strain evidence="2 3">AAU 773</strain>
    </source>
</reference>
<evidence type="ECO:0000313" key="3">
    <source>
        <dbReference type="Proteomes" id="UP001390339"/>
    </source>
</evidence>
<dbReference type="EMBL" id="JAPCWZ010000009">
    <property type="protein sequence ID" value="KAK8851283.1"/>
    <property type="molecule type" value="Genomic_DNA"/>
</dbReference>
<keyword evidence="3" id="KW-1185">Reference proteome</keyword>
<name>A0ABR2HQD0_9PEZI</name>
<feature type="compositionally biased region" description="Polar residues" evidence="1">
    <location>
        <begin position="447"/>
        <end position="459"/>
    </location>
</feature>
<gene>
    <name evidence="2" type="ORF">PGQ11_013762</name>
</gene>
<feature type="region of interest" description="Disordered" evidence="1">
    <location>
        <begin position="380"/>
        <end position="482"/>
    </location>
</feature>
<evidence type="ECO:0000256" key="1">
    <source>
        <dbReference type="SAM" id="MobiDB-lite"/>
    </source>
</evidence>
<proteinExistence type="predicted"/>